<evidence type="ECO:0000256" key="1">
    <source>
        <dbReference type="SAM" id="MobiDB-lite"/>
    </source>
</evidence>
<sequence>MGRVGRASGGGKKWGRLPQCQLPAPHLPRHSPPGYCEARRRGQDHGAPVAPASLRRGGRPLSRAEATATRFLGLCDGLERERELPPKTTLGDAARRIDRGWELRARTFRKSTGASSGAVPPPPPARLPFRVVTQPAGYAEVCTETRNLPGRGPRLPAPAQPRAARLSAETRAALGAGSGDWRRAARAAFLREFRTLPGKQKVFKNIRMNQYAKQWKRILFL</sequence>
<protein>
    <submittedName>
        <fullName evidence="3">Uncharacterized protein</fullName>
    </submittedName>
</protein>
<keyword evidence="2" id="KW-1185">Reference proteome</keyword>
<gene>
    <name evidence="3" type="primary">LOC109556201</name>
</gene>
<proteinExistence type="predicted"/>
<evidence type="ECO:0000313" key="3">
    <source>
        <dbReference type="RefSeq" id="XP_070642511.1"/>
    </source>
</evidence>
<evidence type="ECO:0000313" key="2">
    <source>
        <dbReference type="Proteomes" id="UP001652663"/>
    </source>
</evidence>
<accession>A0ABM4S3Z0</accession>
<dbReference type="GeneID" id="109556201"/>
<name>A0ABM4S3Z0_BOSIN</name>
<reference evidence="3" key="1">
    <citation type="submission" date="2025-08" db="UniProtKB">
        <authorList>
            <consortium name="RefSeq"/>
        </authorList>
    </citation>
    <scope>IDENTIFICATION</scope>
    <source>
        <tissue evidence="3">Blood</tissue>
    </source>
</reference>
<organism evidence="2 3">
    <name type="scientific">Bos indicus</name>
    <name type="common">Zebu</name>
    <dbReference type="NCBI Taxonomy" id="9915"/>
    <lineage>
        <taxon>Eukaryota</taxon>
        <taxon>Metazoa</taxon>
        <taxon>Chordata</taxon>
        <taxon>Craniata</taxon>
        <taxon>Vertebrata</taxon>
        <taxon>Euteleostomi</taxon>
        <taxon>Mammalia</taxon>
        <taxon>Eutheria</taxon>
        <taxon>Laurasiatheria</taxon>
        <taxon>Artiodactyla</taxon>
        <taxon>Ruminantia</taxon>
        <taxon>Pecora</taxon>
        <taxon>Bovidae</taxon>
        <taxon>Bovinae</taxon>
        <taxon>Bos</taxon>
    </lineage>
</organism>
<dbReference type="RefSeq" id="XP_070642511.1">
    <property type="nucleotide sequence ID" value="XM_070786410.1"/>
</dbReference>
<feature type="region of interest" description="Disordered" evidence="1">
    <location>
        <begin position="1"/>
        <end position="62"/>
    </location>
</feature>
<dbReference type="Proteomes" id="UP001652663">
    <property type="component" value="Chromosome 3"/>
</dbReference>